<dbReference type="AlphaFoldDB" id="A0AAV0XXR5"/>
<keyword evidence="2" id="KW-1185">Reference proteome</keyword>
<organism evidence="1 2">
    <name type="scientific">Macrosiphum euphorbiae</name>
    <name type="common">potato aphid</name>
    <dbReference type="NCBI Taxonomy" id="13131"/>
    <lineage>
        <taxon>Eukaryota</taxon>
        <taxon>Metazoa</taxon>
        <taxon>Ecdysozoa</taxon>
        <taxon>Arthropoda</taxon>
        <taxon>Hexapoda</taxon>
        <taxon>Insecta</taxon>
        <taxon>Pterygota</taxon>
        <taxon>Neoptera</taxon>
        <taxon>Paraneoptera</taxon>
        <taxon>Hemiptera</taxon>
        <taxon>Sternorrhyncha</taxon>
        <taxon>Aphidomorpha</taxon>
        <taxon>Aphidoidea</taxon>
        <taxon>Aphididae</taxon>
        <taxon>Macrosiphini</taxon>
        <taxon>Macrosiphum</taxon>
    </lineage>
</organism>
<evidence type="ECO:0000313" key="2">
    <source>
        <dbReference type="Proteomes" id="UP001160148"/>
    </source>
</evidence>
<name>A0AAV0XXR5_9HEMI</name>
<gene>
    <name evidence="1" type="ORF">MEUPH1_LOCUS26397</name>
</gene>
<protein>
    <submittedName>
        <fullName evidence="1">Uncharacterized protein</fullName>
    </submittedName>
</protein>
<accession>A0AAV0XXR5</accession>
<evidence type="ECO:0000313" key="1">
    <source>
        <dbReference type="EMBL" id="CAI6372543.1"/>
    </source>
</evidence>
<dbReference type="EMBL" id="CARXXK010001041">
    <property type="protein sequence ID" value="CAI6372543.1"/>
    <property type="molecule type" value="Genomic_DNA"/>
</dbReference>
<reference evidence="1 2" key="1">
    <citation type="submission" date="2023-01" db="EMBL/GenBank/DDBJ databases">
        <authorList>
            <person name="Whitehead M."/>
        </authorList>
    </citation>
    <scope>NUCLEOTIDE SEQUENCE [LARGE SCALE GENOMIC DNA]</scope>
</reference>
<comment type="caution">
    <text evidence="1">The sequence shown here is derived from an EMBL/GenBank/DDBJ whole genome shotgun (WGS) entry which is preliminary data.</text>
</comment>
<proteinExistence type="predicted"/>
<dbReference type="Proteomes" id="UP001160148">
    <property type="component" value="Unassembled WGS sequence"/>
</dbReference>
<sequence>MYGIADADDVRRYDSTIDKLENNEKDVMRIVHDQISILKSTIINFNDSVTSFNENEKIFDSNMKEGEKKVNEMIIEIAKEDGTIIILSSITLLKNSIFELDMFISRLQRVISNVPTEQYSRCVYNNTRPIAIGNKKYSDYSSG</sequence>